<dbReference type="RefSeq" id="WP_127340664.1">
    <property type="nucleotide sequence ID" value="NZ_QWDM01000021.1"/>
</dbReference>
<accession>A0A434A0Y5</accession>
<dbReference type="EMBL" id="QWDM01000021">
    <property type="protein sequence ID" value="RUT68050.1"/>
    <property type="molecule type" value="Genomic_DNA"/>
</dbReference>
<comment type="caution">
    <text evidence="2">The sequence shown here is derived from an EMBL/GenBank/DDBJ whole genome shotgun (WGS) entry which is preliminary data.</text>
</comment>
<dbReference type="Pfam" id="PF25191">
    <property type="entry name" value="DUF7832"/>
    <property type="match status" value="1"/>
</dbReference>
<dbReference type="AlphaFoldDB" id="A0A434A0Y5"/>
<evidence type="ECO:0000313" key="2">
    <source>
        <dbReference type="EMBL" id="RUT68050.1"/>
    </source>
</evidence>
<dbReference type="Proteomes" id="UP000288102">
    <property type="component" value="Unassembled WGS sequence"/>
</dbReference>
<organism evidence="2 3">
    <name type="scientific">Flavobacterium cupreum</name>
    <dbReference type="NCBI Taxonomy" id="2133766"/>
    <lineage>
        <taxon>Bacteria</taxon>
        <taxon>Pseudomonadati</taxon>
        <taxon>Bacteroidota</taxon>
        <taxon>Flavobacteriia</taxon>
        <taxon>Flavobacteriales</taxon>
        <taxon>Flavobacteriaceae</taxon>
        <taxon>Flavobacterium</taxon>
    </lineage>
</organism>
<keyword evidence="3" id="KW-1185">Reference proteome</keyword>
<dbReference type="InterPro" id="IPR057154">
    <property type="entry name" value="DUF7832"/>
</dbReference>
<sequence>MAKYDDSSWHYGGDYPDDLPQENASTHIGMFLTWCIDNNLLSEEQLEDSEEDISAVKNRELTGAEFLINNCDEKLTDYDLNDLGNEFAKVYYAEEESDFAKTYGGYNDDYANHFDDMAERKDFEYESIYEVENTWENYNSFKPVIDKRYNQWKEYKDSEK</sequence>
<name>A0A434A0Y5_9FLAO</name>
<reference evidence="3" key="1">
    <citation type="journal article" date="2019" name="Syst. Appl. Microbiol.">
        <title>Flavobacterium circumlabens sp. nov. and Flavobacterium cupreum sp. nov., two psychrotrophic species isolated from Antarctic environmental samples.</title>
        <authorList>
            <person name="Kralova S."/>
            <person name="Busse H.-J."/>
            <person name="Svec P."/>
            <person name="Maslanova I."/>
            <person name="Stankova E."/>
            <person name="Bartak M."/>
            <person name="Sedlacek I."/>
        </authorList>
    </citation>
    <scope>NUCLEOTIDE SEQUENCE [LARGE SCALE GENOMIC DNA]</scope>
    <source>
        <strain evidence="3">CCM 8825</strain>
    </source>
</reference>
<protein>
    <recommendedName>
        <fullName evidence="1">DUF7832 domain-containing protein</fullName>
    </recommendedName>
</protein>
<feature type="domain" description="DUF7832" evidence="1">
    <location>
        <begin position="3"/>
        <end position="117"/>
    </location>
</feature>
<proteinExistence type="predicted"/>
<gene>
    <name evidence="2" type="ORF">D0817_23175</name>
</gene>
<dbReference type="OrthoDB" id="4827574at2"/>
<evidence type="ECO:0000313" key="3">
    <source>
        <dbReference type="Proteomes" id="UP000288102"/>
    </source>
</evidence>
<evidence type="ECO:0000259" key="1">
    <source>
        <dbReference type="Pfam" id="PF25191"/>
    </source>
</evidence>